<evidence type="ECO:0000256" key="1">
    <source>
        <dbReference type="ARBA" id="ARBA00004477"/>
    </source>
</evidence>
<dbReference type="InterPro" id="IPR002809">
    <property type="entry name" value="EMC3/TMCO1"/>
</dbReference>
<keyword evidence="10" id="KW-0175">Coiled coil</keyword>
<evidence type="ECO:0000256" key="15">
    <source>
        <dbReference type="SAM" id="Phobius"/>
    </source>
</evidence>
<comment type="caution">
    <text evidence="16">The sequence shown here is derived from an EMBL/GenBank/DDBJ whole genome shotgun (WGS) entry which is preliminary data.</text>
</comment>
<dbReference type="Pfam" id="PF01956">
    <property type="entry name" value="EMC3_TMCO1"/>
    <property type="match status" value="1"/>
</dbReference>
<evidence type="ECO:0000256" key="4">
    <source>
        <dbReference type="ARBA" id="ARBA00022568"/>
    </source>
</evidence>
<keyword evidence="6 15" id="KW-0812">Transmembrane</keyword>
<evidence type="ECO:0000256" key="7">
    <source>
        <dbReference type="ARBA" id="ARBA00022824"/>
    </source>
</evidence>
<evidence type="ECO:0000256" key="13">
    <source>
        <dbReference type="ARBA" id="ARBA00023303"/>
    </source>
</evidence>
<dbReference type="AlphaFoldDB" id="A0A6A2YSG7"/>
<dbReference type="PANTHER" id="PTHR20917">
    <property type="entry name" value="PNAS-RELATED"/>
    <property type="match status" value="1"/>
</dbReference>
<evidence type="ECO:0000313" key="17">
    <source>
        <dbReference type="Proteomes" id="UP000436088"/>
    </source>
</evidence>
<dbReference type="PANTHER" id="PTHR20917:SF0">
    <property type="entry name" value="CALCIUM LOAD-ACTIVATED CALCIUM CHANNEL"/>
    <property type="match status" value="1"/>
</dbReference>
<keyword evidence="7" id="KW-0256">Endoplasmic reticulum</keyword>
<evidence type="ECO:0000256" key="10">
    <source>
        <dbReference type="ARBA" id="ARBA00023054"/>
    </source>
</evidence>
<evidence type="ECO:0000313" key="16">
    <source>
        <dbReference type="EMBL" id="KAE8682354.1"/>
    </source>
</evidence>
<dbReference type="Proteomes" id="UP000436088">
    <property type="component" value="Unassembled WGS sequence"/>
</dbReference>
<keyword evidence="11" id="KW-0406">Ion transport</keyword>
<keyword evidence="3" id="KW-0813">Transport</keyword>
<dbReference type="EMBL" id="VEPZ02001285">
    <property type="protein sequence ID" value="KAE8682354.1"/>
    <property type="molecule type" value="Genomic_DNA"/>
</dbReference>
<keyword evidence="4" id="KW-0109">Calcium transport</keyword>
<name>A0A6A2YSG7_HIBSY</name>
<sequence length="376" mass="43248">MRHYSSQWWLRLAVKATIGFDSDDDTRVRVFRFRPHVQTHYSHYISFNSTLNKTWDTCFIIWGTSSSYKWGNDATTNEGFHFTCKARAWRLFPLDRLELWGRRAKTVAELITSTGDNESSAKNEAITLLPKGQVDSREPTFPRKYFPSENGDTTVPIIVQILQQPNRRSNPLLHHHCVRSHLMALNIPNQLLQIPQILNRQSSQKTRNHENRPKPKQVIHQKNPKKKIDSVKTSLKESSRDLSLFKFKSGAVVALVLIIIFGLLNSLFEGKVVAKLPFEPIGIVMKMRHRGIEGDEDIQNSNKKMKEKREMLHASIKNKEKRSAVHANSFAYIIAIEAAPLNQIDANLVQKGLLEFTQKLSSTTTDLEKAKTRRRE</sequence>
<reference evidence="16" key="1">
    <citation type="submission" date="2019-09" db="EMBL/GenBank/DDBJ databases">
        <title>Draft genome information of white flower Hibiscus syriacus.</title>
        <authorList>
            <person name="Kim Y.-M."/>
        </authorList>
    </citation>
    <scope>NUCLEOTIDE SEQUENCE [LARGE SCALE GENOMIC DNA]</scope>
    <source>
        <strain evidence="16">YM2019G1</strain>
    </source>
</reference>
<keyword evidence="13" id="KW-0407">Ion channel</keyword>
<keyword evidence="17" id="KW-1185">Reference proteome</keyword>
<evidence type="ECO:0000256" key="11">
    <source>
        <dbReference type="ARBA" id="ARBA00023065"/>
    </source>
</evidence>
<feature type="compositionally biased region" description="Basic residues" evidence="14">
    <location>
        <begin position="214"/>
        <end position="225"/>
    </location>
</feature>
<protein>
    <submittedName>
        <fullName evidence="16">Uncharacterized protein</fullName>
    </submittedName>
</protein>
<evidence type="ECO:0000256" key="9">
    <source>
        <dbReference type="ARBA" id="ARBA00022989"/>
    </source>
</evidence>
<dbReference type="GO" id="GO:0005262">
    <property type="term" value="F:calcium channel activity"/>
    <property type="evidence" value="ECO:0007669"/>
    <property type="project" value="UniProtKB-KW"/>
</dbReference>
<keyword evidence="8" id="KW-0106">Calcium</keyword>
<evidence type="ECO:0000256" key="6">
    <source>
        <dbReference type="ARBA" id="ARBA00022692"/>
    </source>
</evidence>
<keyword evidence="9 15" id="KW-1133">Transmembrane helix</keyword>
<comment type="subcellular location">
    <subcellularLocation>
        <location evidence="1">Endoplasmic reticulum membrane</location>
        <topology evidence="1">Multi-pass membrane protein</topology>
    </subcellularLocation>
</comment>
<organism evidence="16 17">
    <name type="scientific">Hibiscus syriacus</name>
    <name type="common">Rose of Sharon</name>
    <dbReference type="NCBI Taxonomy" id="106335"/>
    <lineage>
        <taxon>Eukaryota</taxon>
        <taxon>Viridiplantae</taxon>
        <taxon>Streptophyta</taxon>
        <taxon>Embryophyta</taxon>
        <taxon>Tracheophyta</taxon>
        <taxon>Spermatophyta</taxon>
        <taxon>Magnoliopsida</taxon>
        <taxon>eudicotyledons</taxon>
        <taxon>Gunneridae</taxon>
        <taxon>Pentapetalae</taxon>
        <taxon>rosids</taxon>
        <taxon>malvids</taxon>
        <taxon>Malvales</taxon>
        <taxon>Malvaceae</taxon>
        <taxon>Malvoideae</taxon>
        <taxon>Hibiscus</taxon>
    </lineage>
</organism>
<keyword evidence="5" id="KW-0107">Calcium channel</keyword>
<dbReference type="GO" id="GO:0005789">
    <property type="term" value="C:endoplasmic reticulum membrane"/>
    <property type="evidence" value="ECO:0007669"/>
    <property type="project" value="UniProtKB-SubCell"/>
</dbReference>
<feature type="region of interest" description="Disordered" evidence="14">
    <location>
        <begin position="200"/>
        <end position="229"/>
    </location>
</feature>
<dbReference type="InterPro" id="IPR008559">
    <property type="entry name" value="TMCO1"/>
</dbReference>
<evidence type="ECO:0000256" key="2">
    <source>
        <dbReference type="ARBA" id="ARBA00006537"/>
    </source>
</evidence>
<accession>A0A6A2YSG7</accession>
<proteinExistence type="inferred from homology"/>
<dbReference type="GO" id="GO:0032469">
    <property type="term" value="P:endoplasmic reticulum calcium ion homeostasis"/>
    <property type="evidence" value="ECO:0007669"/>
    <property type="project" value="InterPro"/>
</dbReference>
<evidence type="ECO:0000256" key="3">
    <source>
        <dbReference type="ARBA" id="ARBA00022448"/>
    </source>
</evidence>
<evidence type="ECO:0000256" key="12">
    <source>
        <dbReference type="ARBA" id="ARBA00023136"/>
    </source>
</evidence>
<comment type="similarity">
    <text evidence="2">Belongs to the TMCO1 family.</text>
</comment>
<keyword evidence="12 15" id="KW-0472">Membrane</keyword>
<evidence type="ECO:0000256" key="14">
    <source>
        <dbReference type="SAM" id="MobiDB-lite"/>
    </source>
</evidence>
<evidence type="ECO:0000256" key="5">
    <source>
        <dbReference type="ARBA" id="ARBA00022673"/>
    </source>
</evidence>
<evidence type="ECO:0000256" key="8">
    <source>
        <dbReference type="ARBA" id="ARBA00022837"/>
    </source>
</evidence>
<feature type="transmembrane region" description="Helical" evidence="15">
    <location>
        <begin position="250"/>
        <end position="268"/>
    </location>
</feature>
<gene>
    <name evidence="16" type="ORF">F3Y22_tig00111253pilonHSYRG00038</name>
</gene>